<evidence type="ECO:0000256" key="4">
    <source>
        <dbReference type="ARBA" id="ARBA00022723"/>
    </source>
</evidence>
<dbReference type="Pfam" id="PF05193">
    <property type="entry name" value="Peptidase_M16_C"/>
    <property type="match status" value="2"/>
</dbReference>
<feature type="domain" description="Peptidase M16 C-terminal" evidence="11">
    <location>
        <begin position="208"/>
        <end position="382"/>
    </location>
</feature>
<dbReference type="Pfam" id="PF00675">
    <property type="entry name" value="Peptidase_M16"/>
    <property type="match status" value="1"/>
</dbReference>
<keyword evidence="5" id="KW-0378">Hydrolase</keyword>
<gene>
    <name evidence="12" type="ORF">HMPREF9440_00287</name>
</gene>
<keyword evidence="13" id="KW-1185">Reference proteome</keyword>
<evidence type="ECO:0000256" key="8">
    <source>
        <dbReference type="RuleBase" id="RU004447"/>
    </source>
</evidence>
<dbReference type="GO" id="GO:0006508">
    <property type="term" value="P:proteolysis"/>
    <property type="evidence" value="ECO:0007669"/>
    <property type="project" value="UniProtKB-KW"/>
</dbReference>
<dbReference type="GO" id="GO:0046872">
    <property type="term" value="F:metal ion binding"/>
    <property type="evidence" value="ECO:0007669"/>
    <property type="project" value="UniProtKB-KW"/>
</dbReference>
<dbReference type="PATRIC" id="fig|762967.3.peg.244"/>
<dbReference type="InterPro" id="IPR050626">
    <property type="entry name" value="Peptidase_M16"/>
</dbReference>
<dbReference type="SUPFAM" id="SSF63411">
    <property type="entry name" value="LuxS/MPP-like metallohydrolase"/>
    <property type="match status" value="4"/>
</dbReference>
<dbReference type="InterPro" id="IPR001431">
    <property type="entry name" value="Pept_M16_Zn_BS"/>
</dbReference>
<dbReference type="PANTHER" id="PTHR43690">
    <property type="entry name" value="NARDILYSIN"/>
    <property type="match status" value="1"/>
</dbReference>
<evidence type="ECO:0000256" key="2">
    <source>
        <dbReference type="ARBA" id="ARBA00007261"/>
    </source>
</evidence>
<dbReference type="PROSITE" id="PS00143">
    <property type="entry name" value="INSULINASE"/>
    <property type="match status" value="1"/>
</dbReference>
<feature type="domain" description="Peptidase M16 C-terminal" evidence="11">
    <location>
        <begin position="653"/>
        <end position="835"/>
    </location>
</feature>
<name>H3KC38_9BURK</name>
<dbReference type="AlphaFoldDB" id="H3KC38"/>
<evidence type="ECO:0000256" key="7">
    <source>
        <dbReference type="ARBA" id="ARBA00023049"/>
    </source>
</evidence>
<dbReference type="EMBL" id="AFBQ01000035">
    <property type="protein sequence ID" value="EHY32292.1"/>
    <property type="molecule type" value="Genomic_DNA"/>
</dbReference>
<evidence type="ECO:0000256" key="5">
    <source>
        <dbReference type="ARBA" id="ARBA00022801"/>
    </source>
</evidence>
<dbReference type="HOGENOM" id="CLU_007487_1_1_4"/>
<dbReference type="Proteomes" id="UP000004956">
    <property type="component" value="Unassembled WGS sequence"/>
</dbReference>
<keyword evidence="9" id="KW-0732">Signal</keyword>
<dbReference type="OrthoDB" id="9811314at2"/>
<dbReference type="InterPro" id="IPR011249">
    <property type="entry name" value="Metalloenz_LuxS/M16"/>
</dbReference>
<dbReference type="InterPro" id="IPR007863">
    <property type="entry name" value="Peptidase_M16_C"/>
</dbReference>
<comment type="caution">
    <text evidence="12">The sequence shown here is derived from an EMBL/GenBank/DDBJ whole genome shotgun (WGS) entry which is preliminary data.</text>
</comment>
<evidence type="ECO:0000313" key="12">
    <source>
        <dbReference type="EMBL" id="EHY32292.1"/>
    </source>
</evidence>
<evidence type="ECO:0000259" key="10">
    <source>
        <dbReference type="Pfam" id="PF00675"/>
    </source>
</evidence>
<dbReference type="PANTHER" id="PTHR43690:SF17">
    <property type="entry name" value="PROTEIN YHJJ"/>
    <property type="match status" value="1"/>
</dbReference>
<evidence type="ECO:0000256" key="9">
    <source>
        <dbReference type="SAM" id="SignalP"/>
    </source>
</evidence>
<evidence type="ECO:0000256" key="3">
    <source>
        <dbReference type="ARBA" id="ARBA00022670"/>
    </source>
</evidence>
<keyword evidence="3" id="KW-0645">Protease</keyword>
<dbReference type="InterPro" id="IPR011765">
    <property type="entry name" value="Pept_M16_N"/>
</dbReference>
<evidence type="ECO:0000313" key="13">
    <source>
        <dbReference type="Proteomes" id="UP000004956"/>
    </source>
</evidence>
<organism evidence="12 13">
    <name type="scientific">Sutterella parvirubra YIT 11816</name>
    <dbReference type="NCBI Taxonomy" id="762967"/>
    <lineage>
        <taxon>Bacteria</taxon>
        <taxon>Pseudomonadati</taxon>
        <taxon>Pseudomonadota</taxon>
        <taxon>Betaproteobacteria</taxon>
        <taxon>Burkholderiales</taxon>
        <taxon>Sutterellaceae</taxon>
        <taxon>Sutterella</taxon>
    </lineage>
</organism>
<comment type="cofactor">
    <cofactor evidence="1">
        <name>Zn(2+)</name>
        <dbReference type="ChEBI" id="CHEBI:29105"/>
    </cofactor>
</comment>
<dbReference type="STRING" id="762967.HMPREF9440_00287"/>
<dbReference type="GO" id="GO:0004222">
    <property type="term" value="F:metalloendopeptidase activity"/>
    <property type="evidence" value="ECO:0007669"/>
    <property type="project" value="InterPro"/>
</dbReference>
<keyword evidence="6" id="KW-0862">Zinc</keyword>
<dbReference type="Gene3D" id="3.30.830.10">
    <property type="entry name" value="Metalloenzyme, LuxS/M16 peptidase-like"/>
    <property type="match status" value="4"/>
</dbReference>
<reference evidence="12 13" key="1">
    <citation type="submission" date="2011-11" db="EMBL/GenBank/DDBJ databases">
        <authorList>
            <person name="Weinstock G."/>
            <person name="Sodergren E."/>
            <person name="Clifton S."/>
            <person name="Fulton L."/>
            <person name="Fulton B."/>
            <person name="Courtney L."/>
            <person name="Fronick C."/>
            <person name="Harrison M."/>
            <person name="Strong C."/>
            <person name="Farmer C."/>
            <person name="Delahaunty K."/>
            <person name="Markovic C."/>
            <person name="Hall O."/>
            <person name="Minx P."/>
            <person name="Tomlinson C."/>
            <person name="Mitreva M."/>
            <person name="Hou S."/>
            <person name="Chen J."/>
            <person name="Wollam A."/>
            <person name="Pepin K.H."/>
            <person name="Johnson M."/>
            <person name="Bhonagiri V."/>
            <person name="Zhang X."/>
            <person name="Suruliraj S."/>
            <person name="Warren W."/>
            <person name="Chinwalla A."/>
            <person name="Mardis E.R."/>
            <person name="Wilson R.K."/>
        </authorList>
    </citation>
    <scope>NUCLEOTIDE SEQUENCE [LARGE SCALE GENOMIC DNA]</scope>
    <source>
        <strain evidence="12 13">YIT 11816</strain>
    </source>
</reference>
<proteinExistence type="inferred from homology"/>
<evidence type="ECO:0000256" key="6">
    <source>
        <dbReference type="ARBA" id="ARBA00022833"/>
    </source>
</evidence>
<keyword evidence="7" id="KW-0482">Metalloprotease</keyword>
<feature type="signal peptide" evidence="9">
    <location>
        <begin position="1"/>
        <end position="23"/>
    </location>
</feature>
<keyword evidence="4" id="KW-0479">Metal-binding</keyword>
<comment type="similarity">
    <text evidence="2 8">Belongs to the peptidase M16 family.</text>
</comment>
<feature type="domain" description="Peptidase M16 N-terminal" evidence="10">
    <location>
        <begin position="54"/>
        <end position="199"/>
    </location>
</feature>
<protein>
    <submittedName>
        <fullName evidence="12">Peptidase M16 inactive domain protein</fullName>
    </submittedName>
</protein>
<evidence type="ECO:0000259" key="11">
    <source>
        <dbReference type="Pfam" id="PF05193"/>
    </source>
</evidence>
<feature type="chain" id="PRO_5003588807" evidence="9">
    <location>
        <begin position="24"/>
        <end position="917"/>
    </location>
</feature>
<sequence>MPFQAKRLACAALCAFAAASAIAQESQPMQPIEAVPVVTVEGMTEYRLPNGLRIVLYPDAGKPTATVNMTYLVGSRHENYGETGMAHLLEHLMFKGSKNYPSPTAEFTKRGFRMNGSTWFDRTNYFVSFTATDDNMKWALGWQADAMTNSFIAQKDLDTEMTVVRNEFEMGENKPVSVMLKRMQSMMFDWHAYGRSTIGARSDIENVEIANLQAFYHRYYQPDNAVLTVSGKFDPEQVLTWIKEFFGPIPKPTRVLPKEWTVEPTADGEREFKIRRQGESQMVAVGYRIPAALHEDYEPTAMAALVLADTPSGVLYKDLVETGLATQVFAWPMATEKPGFVMFGALMKKDADIELVKTKLIDAIEHAFDKEGVPADKLELQKADQATMFERSMSDPENFAVGLSEYIALGDWRLFFADRDIVAAVTPEQATAAAKRYFVRDNRTVGLFIPTTDIRRAEIPTAPSAEDLLKNFTFKTASDAGEAFDVSQANIDARTEVVDVGGLKAALLPKKTRGNTVSVQYRFLNGNLETAKDGARSMMMGAMLTRGTAKHDRQQIDDLFTKLKMEGSPFGFTTDREHLADAIALSAELLTTSSFPEKEFETLRRQTIEGLQSRSDDPGVKARDELTRRFNTYPEGDARRNETSVELIAALKKLTLADVKKHYDEVFGTGRGFVAVVGDFDPAEVKKELSDKVAGVKAAKAPFERFWAEYRPVEPGRAVIDTPDKENAVLFARVDLPANIDDEDMPALIVADWVLGGSPGLSNRIVNRLRQKEGLSYGVSSNLVIPTFGNRAKWTIGAIVAPQNVLQAETSLKDELKKAFEAGITADELEEAKRGILQSRAVNRAQDGILASGWLSNLERNVTWMKSKETEDAIEALTVDQVNAAVRRLADPSKMVYVLSGDIAKAKAAGKDFSKAE</sequence>
<accession>H3KC38</accession>
<evidence type="ECO:0000256" key="1">
    <source>
        <dbReference type="ARBA" id="ARBA00001947"/>
    </source>
</evidence>